<sequence length="88" mass="10018">MGTIIRVGVDLAKNVFHLHVIDENEKTNWQGKYARNTWLKTIMKRMPFTAIIGMEACGSSHYWARAYQSGVYKEACCSSICKALCQNE</sequence>
<proteinExistence type="predicted"/>
<dbReference type="Proteomes" id="UP000049077">
    <property type="component" value="Unassembled WGS sequence"/>
</dbReference>
<comment type="caution">
    <text evidence="1">The sequence shown here is derived from an EMBL/GenBank/DDBJ whole genome shotgun (WGS) entry which is preliminary data.</text>
</comment>
<keyword evidence="3" id="KW-1185">Reference proteome</keyword>
<reference evidence="1 3" key="2">
    <citation type="submission" date="2014-06" db="EMBL/GenBank/DDBJ databases">
        <authorList>
            <person name="Le Roux F."/>
        </authorList>
    </citation>
    <scope>NUCLEOTIDE SEQUENCE</scope>
    <source>
        <strain evidence="2 3">J5-4</strain>
        <strain evidence="1">J5-5</strain>
    </source>
</reference>
<evidence type="ECO:0008006" key="5">
    <source>
        <dbReference type="Google" id="ProtNLM"/>
    </source>
</evidence>
<name>A0A822MVG6_9VIBR</name>
<dbReference type="EMBL" id="CCJX01000086">
    <property type="protein sequence ID" value="CDT27306.1"/>
    <property type="molecule type" value="Genomic_DNA"/>
</dbReference>
<gene>
    <name evidence="2" type="ORF">VCR4J5_1760009</name>
    <name evidence="1" type="ORF">VCR5J5_1500009</name>
</gene>
<reference evidence="4" key="1">
    <citation type="submission" date="2014-06" db="EMBL/GenBank/DDBJ databases">
        <authorList>
            <person name="Le Roux Frederique"/>
        </authorList>
    </citation>
    <scope>NUCLEOTIDE SEQUENCE [LARGE SCALE GENOMIC DNA]</scope>
    <source>
        <strain evidence="4">J5-5</strain>
    </source>
</reference>
<dbReference type="AlphaFoldDB" id="A0A822MVG6"/>
<evidence type="ECO:0000313" key="4">
    <source>
        <dbReference type="Proteomes" id="UP000049495"/>
    </source>
</evidence>
<protein>
    <recommendedName>
        <fullName evidence="5">Transposase</fullName>
    </recommendedName>
</protein>
<evidence type="ECO:0000313" key="2">
    <source>
        <dbReference type="EMBL" id="CDT27306.1"/>
    </source>
</evidence>
<organism evidence="1 4">
    <name type="scientific">Vibrio crassostreae</name>
    <dbReference type="NCBI Taxonomy" id="246167"/>
    <lineage>
        <taxon>Bacteria</taxon>
        <taxon>Pseudomonadati</taxon>
        <taxon>Pseudomonadota</taxon>
        <taxon>Gammaproteobacteria</taxon>
        <taxon>Vibrionales</taxon>
        <taxon>Vibrionaceae</taxon>
        <taxon>Vibrio</taxon>
    </lineage>
</organism>
<dbReference type="EMBL" id="CCJV01000058">
    <property type="protein sequence ID" value="CDT13745.1"/>
    <property type="molecule type" value="Genomic_DNA"/>
</dbReference>
<evidence type="ECO:0000313" key="1">
    <source>
        <dbReference type="EMBL" id="CDT13745.1"/>
    </source>
</evidence>
<dbReference type="Proteomes" id="UP000049495">
    <property type="component" value="Unassembled WGS sequence"/>
</dbReference>
<accession>A0A822MVG6</accession>
<evidence type="ECO:0000313" key="3">
    <source>
        <dbReference type="Proteomes" id="UP000049077"/>
    </source>
</evidence>